<evidence type="ECO:0000313" key="14">
    <source>
        <dbReference type="Proteomes" id="UP001530293"/>
    </source>
</evidence>
<keyword evidence="14" id="KW-1185">Reference proteome</keyword>
<reference evidence="13 14" key="1">
    <citation type="submission" date="2024-10" db="EMBL/GenBank/DDBJ databases">
        <title>Updated reference genomes for cyclostephanoid diatoms.</title>
        <authorList>
            <person name="Roberts W.R."/>
            <person name="Alverson A.J."/>
        </authorList>
    </citation>
    <scope>NUCLEOTIDE SEQUENCE [LARGE SCALE GENOMIC DNA]</scope>
    <source>
        <strain evidence="13 14">AJA232-27</strain>
    </source>
</reference>
<keyword evidence="8 10" id="KW-1133">Transmembrane helix</keyword>
<gene>
    <name evidence="13" type="ORF">ACHAWU_004302</name>
</gene>
<evidence type="ECO:0000256" key="7">
    <source>
        <dbReference type="ARBA" id="ARBA00022748"/>
    </source>
</evidence>
<dbReference type="InterPro" id="IPR051790">
    <property type="entry name" value="Cytochrome_c-biogenesis_DsbD"/>
</dbReference>
<dbReference type="InterPro" id="IPR003834">
    <property type="entry name" value="Cyt_c_assmbl_TM_dom"/>
</dbReference>
<comment type="similarity">
    <text evidence="3">Belongs to the DsbD family.</text>
</comment>
<feature type="transmembrane region" description="Helical" evidence="10">
    <location>
        <begin position="421"/>
        <end position="446"/>
    </location>
</feature>
<evidence type="ECO:0000256" key="10">
    <source>
        <dbReference type="SAM" id="Phobius"/>
    </source>
</evidence>
<evidence type="ECO:0000256" key="1">
    <source>
        <dbReference type="ARBA" id="ARBA00004141"/>
    </source>
</evidence>
<evidence type="ECO:0000259" key="12">
    <source>
        <dbReference type="Pfam" id="PF02683"/>
    </source>
</evidence>
<keyword evidence="7" id="KW-0201">Cytochrome c-type biogenesis</keyword>
<evidence type="ECO:0000256" key="5">
    <source>
        <dbReference type="ARBA" id="ARBA00022640"/>
    </source>
</evidence>
<evidence type="ECO:0000256" key="3">
    <source>
        <dbReference type="ARBA" id="ARBA00006143"/>
    </source>
</evidence>
<name>A0ABD3M6Z6_9STRA</name>
<evidence type="ECO:0000256" key="11">
    <source>
        <dbReference type="SAM" id="SignalP"/>
    </source>
</evidence>
<dbReference type="Pfam" id="PF02683">
    <property type="entry name" value="DsbD_TM"/>
    <property type="match status" value="1"/>
</dbReference>
<dbReference type="PANTHER" id="PTHR31272">
    <property type="entry name" value="CYTOCHROME C-TYPE BIOGENESIS PROTEIN HI_1454-RELATED"/>
    <property type="match status" value="1"/>
</dbReference>
<feature type="transmembrane region" description="Helical" evidence="10">
    <location>
        <begin position="147"/>
        <end position="170"/>
    </location>
</feature>
<protein>
    <recommendedName>
        <fullName evidence="12">Cytochrome C biogenesis protein transmembrane domain-containing protein</fullName>
    </recommendedName>
</protein>
<dbReference type="EMBL" id="JALLBG020000229">
    <property type="protein sequence ID" value="KAL3758459.1"/>
    <property type="molecule type" value="Genomic_DNA"/>
</dbReference>
<evidence type="ECO:0000256" key="6">
    <source>
        <dbReference type="ARBA" id="ARBA00022692"/>
    </source>
</evidence>
<feature type="transmembrane region" description="Helical" evidence="10">
    <location>
        <begin position="343"/>
        <end position="363"/>
    </location>
</feature>
<evidence type="ECO:0000256" key="8">
    <source>
        <dbReference type="ARBA" id="ARBA00022989"/>
    </source>
</evidence>
<comment type="caution">
    <text evidence="13">The sequence shown here is derived from an EMBL/GenBank/DDBJ whole genome shotgun (WGS) entry which is preliminary data.</text>
</comment>
<dbReference type="GO" id="GO:0016020">
    <property type="term" value="C:membrane"/>
    <property type="evidence" value="ECO:0007669"/>
    <property type="project" value="UniProtKB-SubCell"/>
</dbReference>
<evidence type="ECO:0000313" key="13">
    <source>
        <dbReference type="EMBL" id="KAL3758459.1"/>
    </source>
</evidence>
<dbReference type="Proteomes" id="UP001530293">
    <property type="component" value="Unassembled WGS sequence"/>
</dbReference>
<feature type="domain" description="Cytochrome C biogenesis protein transmembrane" evidence="12">
    <location>
        <begin position="146"/>
        <end position="214"/>
    </location>
</feature>
<evidence type="ECO:0000256" key="9">
    <source>
        <dbReference type="ARBA" id="ARBA00023136"/>
    </source>
</evidence>
<feature type="signal peptide" evidence="11">
    <location>
        <begin position="1"/>
        <end position="33"/>
    </location>
</feature>
<keyword evidence="11" id="KW-0732">Signal</keyword>
<dbReference type="GO" id="GO:0017004">
    <property type="term" value="P:cytochrome complex assembly"/>
    <property type="evidence" value="ECO:0007669"/>
    <property type="project" value="UniProtKB-KW"/>
</dbReference>
<comment type="subcellular location">
    <subcellularLocation>
        <location evidence="1">Membrane</location>
        <topology evidence="1">Multi-pass membrane protein</topology>
    </subcellularLocation>
    <subcellularLocation>
        <location evidence="2">Plastid</location>
        <location evidence="2">Chloroplast</location>
    </subcellularLocation>
</comment>
<feature type="chain" id="PRO_5044836710" description="Cytochrome C biogenesis protein transmembrane domain-containing protein" evidence="11">
    <location>
        <begin position="34"/>
        <end position="459"/>
    </location>
</feature>
<feature type="transmembrane region" description="Helical" evidence="10">
    <location>
        <begin position="383"/>
        <end position="409"/>
    </location>
</feature>
<accession>A0ABD3M6Z6</accession>
<dbReference type="PANTHER" id="PTHR31272:SF6">
    <property type="entry name" value="CYTOCHROME C-TYPE BIOGENESIS CCDA-LIKE CHLOROPLASTIC PROTEIN"/>
    <property type="match status" value="1"/>
</dbReference>
<keyword evidence="6 10" id="KW-0812">Transmembrane</keyword>
<evidence type="ECO:0000256" key="4">
    <source>
        <dbReference type="ARBA" id="ARBA00022528"/>
    </source>
</evidence>
<organism evidence="13 14">
    <name type="scientific">Discostella pseudostelligera</name>
    <dbReference type="NCBI Taxonomy" id="259834"/>
    <lineage>
        <taxon>Eukaryota</taxon>
        <taxon>Sar</taxon>
        <taxon>Stramenopiles</taxon>
        <taxon>Ochrophyta</taxon>
        <taxon>Bacillariophyta</taxon>
        <taxon>Coscinodiscophyceae</taxon>
        <taxon>Thalassiosirophycidae</taxon>
        <taxon>Stephanodiscales</taxon>
        <taxon>Stephanodiscaceae</taxon>
        <taxon>Discostella</taxon>
    </lineage>
</organism>
<dbReference type="GO" id="GO:0009507">
    <property type="term" value="C:chloroplast"/>
    <property type="evidence" value="ECO:0007669"/>
    <property type="project" value="UniProtKB-SubCell"/>
</dbReference>
<dbReference type="AlphaFoldDB" id="A0ABD3M6Z6"/>
<keyword evidence="5" id="KW-0934">Plastid</keyword>
<feature type="transmembrane region" description="Helical" evidence="10">
    <location>
        <begin position="228"/>
        <end position="249"/>
    </location>
</feature>
<feature type="transmembrane region" description="Helical" evidence="10">
    <location>
        <begin position="190"/>
        <end position="216"/>
    </location>
</feature>
<proteinExistence type="inferred from homology"/>
<keyword evidence="9 10" id="KW-0472">Membrane</keyword>
<evidence type="ECO:0000256" key="2">
    <source>
        <dbReference type="ARBA" id="ARBA00004229"/>
    </source>
</evidence>
<sequence>MHPRYYQSSAGCAAARLLALISLLVSDPIVVTGWSAPLAPSSLSLRCRHCSAIQRDVKQKNGILCNHHNHAIIKSISRSKSTNIPTTTTTTAIHFGLEDIIFNAENAGFSLANTVLNPSSATTTTTTTTSSSISILFSSMESIKSLLILYAAGFITSFSPCSLGLLPITISYISNAANERNDKNTMLPTLAYAIGLTVVFTTLGVSASVLGGVFGSTGSGGGSDGDSLIPYVLATISPLVSVLMGLQLLELIRIPLPSLDFKWRNAVVFESRSVTTADGGSTKNTGSLFDENGGLLLENLQSNNNIQETSNTDGDDDRCTGPSESTDEIAALIRMFLLGGTSALVASPCATPVLASLLAYLASVSSSSENVQSLGTVWNGASWTLSYTLGYSTLLLVAGATGGQALVNLRKARDSSPTGALWQWITPLTGGVLIAFGMNGLLVALLGDPSLSALAPILE</sequence>
<keyword evidence="4" id="KW-0150">Chloroplast</keyword>